<name>A0ABU6IVX2_9ACTN</name>
<organism evidence="1 2">
    <name type="scientific">Adlercreutzia shanghongiae</name>
    <dbReference type="NCBI Taxonomy" id="3111773"/>
    <lineage>
        <taxon>Bacteria</taxon>
        <taxon>Bacillati</taxon>
        <taxon>Actinomycetota</taxon>
        <taxon>Coriobacteriia</taxon>
        <taxon>Eggerthellales</taxon>
        <taxon>Eggerthellaceae</taxon>
        <taxon>Adlercreutzia</taxon>
    </lineage>
</organism>
<sequence length="88" mass="9676">MSDQIIAKPIEILRLASEIVAGCEQLYQSSAAVKRSCDVLGSSFRDEAFRKVEDAVEIATTGYELVKEDIYDSVTALETYANRLIEGA</sequence>
<comment type="caution">
    <text evidence="1">The sequence shown here is derived from an EMBL/GenBank/DDBJ whole genome shotgun (WGS) entry which is preliminary data.</text>
</comment>
<protein>
    <submittedName>
        <fullName evidence="1">Uncharacterized protein</fullName>
    </submittedName>
</protein>
<accession>A0ABU6IVX2</accession>
<keyword evidence="2" id="KW-1185">Reference proteome</keyword>
<dbReference type="Proteomes" id="UP001343724">
    <property type="component" value="Unassembled WGS sequence"/>
</dbReference>
<proteinExistence type="predicted"/>
<dbReference type="RefSeq" id="WP_326454142.1">
    <property type="nucleotide sequence ID" value="NZ_JAYMFH010000001.1"/>
</dbReference>
<evidence type="ECO:0000313" key="1">
    <source>
        <dbReference type="EMBL" id="MEC4293836.1"/>
    </source>
</evidence>
<evidence type="ECO:0000313" key="2">
    <source>
        <dbReference type="Proteomes" id="UP001343724"/>
    </source>
</evidence>
<reference evidence="1 2" key="1">
    <citation type="submission" date="2024-01" db="EMBL/GenBank/DDBJ databases">
        <title>novel species in genus Adlercreutzia.</title>
        <authorList>
            <person name="Liu X."/>
        </authorList>
    </citation>
    <scope>NUCLEOTIDE SEQUENCE [LARGE SCALE GENOMIC DNA]</scope>
    <source>
        <strain evidence="1 2">R22</strain>
    </source>
</reference>
<dbReference type="EMBL" id="JAYMFH010000001">
    <property type="protein sequence ID" value="MEC4293836.1"/>
    <property type="molecule type" value="Genomic_DNA"/>
</dbReference>
<gene>
    <name evidence="1" type="ORF">VJ920_00755</name>
</gene>